<reference evidence="3" key="1">
    <citation type="submission" date="2021-01" db="UniProtKB">
        <authorList>
            <consortium name="EnsemblMetazoa"/>
        </authorList>
    </citation>
    <scope>IDENTIFICATION</scope>
</reference>
<dbReference type="InterPro" id="IPR000086">
    <property type="entry name" value="NUDIX_hydrolase_dom"/>
</dbReference>
<keyword evidence="4" id="KW-1185">Reference proteome</keyword>
<accession>A0A7M7M9W7</accession>
<dbReference type="PROSITE" id="PS51462">
    <property type="entry name" value="NUDIX"/>
    <property type="match status" value="1"/>
</dbReference>
<evidence type="ECO:0000313" key="4">
    <source>
        <dbReference type="Proteomes" id="UP000594260"/>
    </source>
</evidence>
<dbReference type="OrthoDB" id="10261522at2759"/>
<dbReference type="Pfam" id="PF15916">
    <property type="entry name" value="DUF4743"/>
    <property type="match status" value="1"/>
</dbReference>
<evidence type="ECO:0000313" key="3">
    <source>
        <dbReference type="EnsemblMetazoa" id="XP_022660599"/>
    </source>
</evidence>
<dbReference type="PANTHER" id="PTHR13622:SF8">
    <property type="entry name" value="THIAMIN PYROPHOSPHOKINASE 1"/>
    <property type="match status" value="1"/>
</dbReference>
<feature type="domain" description="Nudix hydrolase" evidence="2">
    <location>
        <begin position="150"/>
        <end position="298"/>
    </location>
</feature>
<dbReference type="GO" id="GO:0044715">
    <property type="term" value="F:8-oxo-dGDP phosphatase activity"/>
    <property type="evidence" value="ECO:0007669"/>
    <property type="project" value="TreeGrafter"/>
</dbReference>
<name>A0A7M7M9W7_VARDE</name>
<dbReference type="Gene3D" id="3.90.79.10">
    <property type="entry name" value="Nucleoside Triphosphate Pyrophosphohydrolase"/>
    <property type="match status" value="1"/>
</dbReference>
<dbReference type="GeneID" id="111250121"/>
<proteinExistence type="predicted"/>
<organism evidence="3 4">
    <name type="scientific">Varroa destructor</name>
    <name type="common">Honeybee mite</name>
    <dbReference type="NCBI Taxonomy" id="109461"/>
    <lineage>
        <taxon>Eukaryota</taxon>
        <taxon>Metazoa</taxon>
        <taxon>Ecdysozoa</taxon>
        <taxon>Arthropoda</taxon>
        <taxon>Chelicerata</taxon>
        <taxon>Arachnida</taxon>
        <taxon>Acari</taxon>
        <taxon>Parasitiformes</taxon>
        <taxon>Mesostigmata</taxon>
        <taxon>Gamasina</taxon>
        <taxon>Dermanyssoidea</taxon>
        <taxon>Varroidae</taxon>
        <taxon>Varroa</taxon>
    </lineage>
</organism>
<dbReference type="EnsemblMetazoa" id="XM_022804864">
    <property type="protein sequence ID" value="XP_022660599"/>
    <property type="gene ID" value="LOC111250121"/>
</dbReference>
<dbReference type="RefSeq" id="XP_022660599.1">
    <property type="nucleotide sequence ID" value="XM_022804864.1"/>
</dbReference>
<dbReference type="PANTHER" id="PTHR13622">
    <property type="entry name" value="THIAMIN PYROPHOSPHOKINASE"/>
    <property type="match status" value="1"/>
</dbReference>
<dbReference type="SUPFAM" id="SSF55811">
    <property type="entry name" value="Nudix"/>
    <property type="match status" value="1"/>
</dbReference>
<dbReference type="Pfam" id="PF00293">
    <property type="entry name" value="NUDIX"/>
    <property type="match status" value="1"/>
</dbReference>
<protein>
    <recommendedName>
        <fullName evidence="2">Nudix hydrolase domain-containing protein</fullName>
    </recommendedName>
</protein>
<dbReference type="InterPro" id="IPR031804">
    <property type="entry name" value="DUF4743"/>
</dbReference>
<dbReference type="Proteomes" id="UP000594260">
    <property type="component" value="Unplaced"/>
</dbReference>
<dbReference type="AlphaFoldDB" id="A0A7M7M9W7"/>
<dbReference type="CDD" id="cd03676">
    <property type="entry name" value="NUDIX_Tnr3_like"/>
    <property type="match status" value="1"/>
</dbReference>
<sequence>MAGEICEQPSASQSSQKGDSDSDLIMNPLVKLSKVVKMFCLKNTSISTSFKFVVNGRIVGVIRPGEWQLLKHHAPDTFEQRGLEIHLCRWKTEPEITRGLSEVLKKLRTQDVFPCLRGWRDELYEVASSFGDPPIFKIERAATFIFGTKRYGVDVNAFVVDDEGRPKFIWFQRRSKAKELFPSLLDIYVSGGLAAGESPSHCMQKECLEEASLPEEMSRRYVKPVSCVTYVYEDSLGVHPEISFCYDASLPADHEPQPLDGEVDEFIQMPLASNNELGALIEVICDPTKFKPTSVPIVIDFLIRWGYIDGSYGSIFLNLFEAIHQPLFSEYPPKATNST</sequence>
<feature type="region of interest" description="Disordered" evidence="1">
    <location>
        <begin position="1"/>
        <end position="22"/>
    </location>
</feature>
<evidence type="ECO:0000256" key="1">
    <source>
        <dbReference type="SAM" id="MobiDB-lite"/>
    </source>
</evidence>
<dbReference type="InterPro" id="IPR015797">
    <property type="entry name" value="NUDIX_hydrolase-like_dom_sf"/>
</dbReference>
<dbReference type="KEGG" id="vde:111250121"/>
<evidence type="ECO:0000259" key="2">
    <source>
        <dbReference type="PROSITE" id="PS51462"/>
    </source>
</evidence>
<dbReference type="InParanoid" id="A0A7M7M9W7"/>